<reference evidence="3 4" key="1">
    <citation type="submission" date="2018-03" db="EMBL/GenBank/DDBJ databases">
        <title>Comparative genomics illustrates the genes involved in a hyperalkaliphilic mechanisms of Serpentinomonas isolated from highly-alkaline calcium-rich serpentinized springs.</title>
        <authorList>
            <person name="Suzuki S."/>
            <person name="Ishii S."/>
            <person name="Walworth N."/>
            <person name="Bird L."/>
            <person name="Kuenen J.G."/>
            <person name="Nealson K.H."/>
        </authorList>
    </citation>
    <scope>NUCLEOTIDE SEQUENCE [LARGE SCALE GENOMIC DNA]</scope>
    <source>
        <strain evidence="3 4">83</strain>
    </source>
</reference>
<dbReference type="AlphaFoldDB" id="A0A2S9KGK9"/>
<dbReference type="PROSITE" id="PS50878">
    <property type="entry name" value="RT_POL"/>
    <property type="match status" value="1"/>
</dbReference>
<dbReference type="Proteomes" id="UP000238326">
    <property type="component" value="Unassembled WGS sequence"/>
</dbReference>
<keyword evidence="3" id="KW-0695">RNA-directed DNA polymerase</keyword>
<dbReference type="CDD" id="cd01646">
    <property type="entry name" value="RT_Bac_retron_I"/>
    <property type="match status" value="1"/>
</dbReference>
<name>A0A2S9KGK9_9BURK</name>
<evidence type="ECO:0000313" key="3">
    <source>
        <dbReference type="EMBL" id="PRD69547.1"/>
    </source>
</evidence>
<dbReference type="InterPro" id="IPR051083">
    <property type="entry name" value="GrpII_Intron_Splice-Mob/Def"/>
</dbReference>
<keyword evidence="3" id="KW-0808">Transferase</keyword>
<organism evidence="3 4">
    <name type="scientific">Malikia spinosa</name>
    <dbReference type="NCBI Taxonomy" id="86180"/>
    <lineage>
        <taxon>Bacteria</taxon>
        <taxon>Pseudomonadati</taxon>
        <taxon>Pseudomonadota</taxon>
        <taxon>Betaproteobacteria</taxon>
        <taxon>Burkholderiales</taxon>
        <taxon>Comamonadaceae</taxon>
        <taxon>Malikia</taxon>
    </lineage>
</organism>
<dbReference type="OrthoDB" id="8068221at2"/>
<accession>A0A2S9KGK9</accession>
<dbReference type="InterPro" id="IPR043502">
    <property type="entry name" value="DNA/RNA_pol_sf"/>
</dbReference>
<evidence type="ECO:0000313" key="4">
    <source>
        <dbReference type="Proteomes" id="UP000238326"/>
    </source>
</evidence>
<comment type="caution">
    <text evidence="3">The sequence shown here is derived from an EMBL/GenBank/DDBJ whole genome shotgun (WGS) entry which is preliminary data.</text>
</comment>
<protein>
    <submittedName>
        <fullName evidence="3">Reverse transcriptase</fullName>
    </submittedName>
</protein>
<keyword evidence="4" id="KW-1185">Reference proteome</keyword>
<dbReference type="InterPro" id="IPR000477">
    <property type="entry name" value="RT_dom"/>
</dbReference>
<dbReference type="EMBL" id="PVLR01000013">
    <property type="protein sequence ID" value="PRD69547.1"/>
    <property type="molecule type" value="Genomic_DNA"/>
</dbReference>
<proteinExistence type="inferred from homology"/>
<gene>
    <name evidence="3" type="ORF">C6P61_05600</name>
</gene>
<dbReference type="PANTHER" id="PTHR34047:SF8">
    <property type="entry name" value="PROTEIN YKFC"/>
    <property type="match status" value="1"/>
</dbReference>
<dbReference type="NCBIfam" id="NF041747">
    <property type="entry name" value="Drt3a"/>
    <property type="match status" value="1"/>
</dbReference>
<dbReference type="PANTHER" id="PTHR34047">
    <property type="entry name" value="NUCLEAR INTRON MATURASE 1, MITOCHONDRIAL-RELATED"/>
    <property type="match status" value="1"/>
</dbReference>
<sequence length="448" mass="51922">MDQAFSLKNLNKLLNEDREKGGDLEERYIPEAYTLRTRIYELKKYKSLVRYKYRTGVATAQLYELRTDRLNKVIKGRKESHSTLVDTVLQRISGQISSKNFRVELNVLPAPIRDKTVYGVGRDLAQILAIRFVQKILKDVYHIEMPPRDILVAQVKSLAMDGAPKIILRADIESFYESVQHKDLLESIHQSPQLSVFVKRIITRLLSDYLKLSGTDRGLPRGVGISAYLSEIYLAYIDTEVRRNNEIFYYARYVDDMIIMFAPKNKNKVNEYLTSFGELLAKKGLSLNDKTKVLNLMDEQQGKFTYLGYEFDVSPSNRGVRMSTAKLKKYRERIEKSFNDYHAKVAFIPKKAARELITRSLFLTGNMRLFNRKSNAFIGIYYSNKHITELSQLRGLDGFFLAKINLLTDTALKRKLSRLSFENGFIKKEFRNLSTKNLSEISRGWKHA</sequence>
<keyword evidence="3" id="KW-0548">Nucleotidyltransferase</keyword>
<evidence type="ECO:0000259" key="2">
    <source>
        <dbReference type="PROSITE" id="PS50878"/>
    </source>
</evidence>
<dbReference type="Pfam" id="PF00078">
    <property type="entry name" value="RVT_1"/>
    <property type="match status" value="1"/>
</dbReference>
<comment type="similarity">
    <text evidence="1">Belongs to the bacterial reverse transcriptase family.</text>
</comment>
<evidence type="ECO:0000256" key="1">
    <source>
        <dbReference type="ARBA" id="ARBA00034120"/>
    </source>
</evidence>
<dbReference type="GO" id="GO:0003964">
    <property type="term" value="F:RNA-directed DNA polymerase activity"/>
    <property type="evidence" value="ECO:0007669"/>
    <property type="project" value="UniProtKB-KW"/>
</dbReference>
<feature type="domain" description="Reverse transcriptase" evidence="2">
    <location>
        <begin position="23"/>
        <end position="311"/>
    </location>
</feature>
<dbReference type="SUPFAM" id="SSF56672">
    <property type="entry name" value="DNA/RNA polymerases"/>
    <property type="match status" value="1"/>
</dbReference>